<dbReference type="AlphaFoldDB" id="A0A848KUS7"/>
<dbReference type="EMBL" id="JABBNB010000010">
    <property type="protein sequence ID" value="NMO01777.1"/>
    <property type="molecule type" value="Genomic_DNA"/>
</dbReference>
<evidence type="ECO:0000313" key="2">
    <source>
        <dbReference type="Proteomes" id="UP000550729"/>
    </source>
</evidence>
<gene>
    <name evidence="1" type="ORF">HH308_11190</name>
</gene>
<proteinExistence type="predicted"/>
<evidence type="ECO:0000313" key="1">
    <source>
        <dbReference type="EMBL" id="NMO01777.1"/>
    </source>
</evidence>
<comment type="caution">
    <text evidence="1">The sequence shown here is derived from an EMBL/GenBank/DDBJ whole genome shotgun (WGS) entry which is preliminary data.</text>
</comment>
<name>A0A848KUS7_9ACTN</name>
<protein>
    <submittedName>
        <fullName evidence="1">Uncharacterized protein</fullName>
    </submittedName>
</protein>
<sequence>MPWSRVRDTLPGGFWPRLSALVALVERGEVETVKVRGRNYITSADSFSRAAHAAAGSNPLVLV</sequence>
<reference evidence="1 2" key="1">
    <citation type="submission" date="2020-04" db="EMBL/GenBank/DDBJ databases">
        <title>Gordonia sp. nov. TBRC 11910.</title>
        <authorList>
            <person name="Suriyachadkun C."/>
        </authorList>
    </citation>
    <scope>NUCLEOTIDE SEQUENCE [LARGE SCALE GENOMIC DNA]</scope>
    <source>
        <strain evidence="1 2">TBRC 11910</strain>
    </source>
</reference>
<organism evidence="1 2">
    <name type="scientific">Gordonia asplenii</name>
    <dbReference type="NCBI Taxonomy" id="2725283"/>
    <lineage>
        <taxon>Bacteria</taxon>
        <taxon>Bacillati</taxon>
        <taxon>Actinomycetota</taxon>
        <taxon>Actinomycetes</taxon>
        <taxon>Mycobacteriales</taxon>
        <taxon>Gordoniaceae</taxon>
        <taxon>Gordonia</taxon>
    </lineage>
</organism>
<dbReference type="Proteomes" id="UP000550729">
    <property type="component" value="Unassembled WGS sequence"/>
</dbReference>
<dbReference type="RefSeq" id="WP_170194292.1">
    <property type="nucleotide sequence ID" value="NZ_JABBNB010000010.1"/>
</dbReference>
<keyword evidence="2" id="KW-1185">Reference proteome</keyword>
<accession>A0A848KUS7</accession>